<comment type="caution">
    <text evidence="1">The sequence shown here is derived from an EMBL/GenBank/DDBJ whole genome shotgun (WGS) entry which is preliminary data.</text>
</comment>
<dbReference type="Proteomes" id="UP001066276">
    <property type="component" value="Chromosome 1_1"/>
</dbReference>
<dbReference type="EMBL" id="JANPWB010000001">
    <property type="protein sequence ID" value="KAJ1219041.1"/>
    <property type="molecule type" value="Genomic_DNA"/>
</dbReference>
<accession>A0AAV7X1K8</accession>
<proteinExistence type="predicted"/>
<sequence>MQCLPLCRPWHIWTLAPDVDRSVVPVTSALEAITALPLRDHARIEYVLGGRSALRTCFANDIALQQITLQVIVCTKVFLSKRLDENTEKTDDQQKALMRNMVAADERSQLLDLWPAYQEPMAA</sequence>
<organism evidence="1 2">
    <name type="scientific">Pleurodeles waltl</name>
    <name type="common">Iberian ribbed newt</name>
    <dbReference type="NCBI Taxonomy" id="8319"/>
    <lineage>
        <taxon>Eukaryota</taxon>
        <taxon>Metazoa</taxon>
        <taxon>Chordata</taxon>
        <taxon>Craniata</taxon>
        <taxon>Vertebrata</taxon>
        <taxon>Euteleostomi</taxon>
        <taxon>Amphibia</taxon>
        <taxon>Batrachia</taxon>
        <taxon>Caudata</taxon>
        <taxon>Salamandroidea</taxon>
        <taxon>Salamandridae</taxon>
        <taxon>Pleurodelinae</taxon>
        <taxon>Pleurodeles</taxon>
    </lineage>
</organism>
<keyword evidence="2" id="KW-1185">Reference proteome</keyword>
<protein>
    <submittedName>
        <fullName evidence="1">Uncharacterized protein</fullName>
    </submittedName>
</protein>
<evidence type="ECO:0000313" key="2">
    <source>
        <dbReference type="Proteomes" id="UP001066276"/>
    </source>
</evidence>
<gene>
    <name evidence="1" type="ORF">NDU88_006612</name>
</gene>
<name>A0AAV7X1K8_PLEWA</name>
<evidence type="ECO:0000313" key="1">
    <source>
        <dbReference type="EMBL" id="KAJ1219041.1"/>
    </source>
</evidence>
<reference evidence="1" key="1">
    <citation type="journal article" date="2022" name="bioRxiv">
        <title>Sequencing and chromosome-scale assembly of the giantPleurodeles waltlgenome.</title>
        <authorList>
            <person name="Brown T."/>
            <person name="Elewa A."/>
            <person name="Iarovenko S."/>
            <person name="Subramanian E."/>
            <person name="Araus A.J."/>
            <person name="Petzold A."/>
            <person name="Susuki M."/>
            <person name="Suzuki K.-i.T."/>
            <person name="Hayashi T."/>
            <person name="Toyoda A."/>
            <person name="Oliveira C."/>
            <person name="Osipova E."/>
            <person name="Leigh N.D."/>
            <person name="Simon A."/>
            <person name="Yun M.H."/>
        </authorList>
    </citation>
    <scope>NUCLEOTIDE SEQUENCE</scope>
    <source>
        <strain evidence="1">20211129_DDA</strain>
        <tissue evidence="1">Liver</tissue>
    </source>
</reference>
<dbReference type="AlphaFoldDB" id="A0AAV7X1K8"/>